<dbReference type="PROSITE" id="PS50404">
    <property type="entry name" value="GST_NTER"/>
    <property type="match status" value="1"/>
</dbReference>
<feature type="domain" description="GST C-terminal" evidence="2">
    <location>
        <begin position="87"/>
        <end position="211"/>
    </location>
</feature>
<evidence type="ECO:0000259" key="1">
    <source>
        <dbReference type="PROSITE" id="PS50404"/>
    </source>
</evidence>
<dbReference type="PROSITE" id="PS50405">
    <property type="entry name" value="GST_CTER"/>
    <property type="match status" value="1"/>
</dbReference>
<dbReference type="InterPro" id="IPR004045">
    <property type="entry name" value="Glutathione_S-Trfase_N"/>
</dbReference>
<feature type="domain" description="GST N-terminal" evidence="1">
    <location>
        <begin position="1"/>
        <end position="82"/>
    </location>
</feature>
<dbReference type="PANTHER" id="PTHR44051">
    <property type="entry name" value="GLUTATHIONE S-TRANSFERASE-RELATED"/>
    <property type="match status" value="1"/>
</dbReference>
<dbReference type="InterPro" id="IPR040079">
    <property type="entry name" value="Glutathione_S-Trfase"/>
</dbReference>
<dbReference type="AlphaFoldDB" id="A0A212RP61"/>
<reference evidence="4" key="1">
    <citation type="submission" date="2017-06" db="EMBL/GenBank/DDBJ databases">
        <authorList>
            <person name="Varghese N."/>
            <person name="Submissions S."/>
        </authorList>
    </citation>
    <scope>NUCLEOTIDE SEQUENCE [LARGE SCALE GENOMIC DNA]</scope>
    <source>
        <strain evidence="4">DSM 137</strain>
    </source>
</reference>
<dbReference type="Pfam" id="PF13410">
    <property type="entry name" value="GST_C_2"/>
    <property type="match status" value="1"/>
</dbReference>
<dbReference type="EMBL" id="FYDG01000006">
    <property type="protein sequence ID" value="SNB74350.1"/>
    <property type="molecule type" value="Genomic_DNA"/>
</dbReference>
<dbReference type="SFLD" id="SFLDG01150">
    <property type="entry name" value="Main.1:_Beta-like"/>
    <property type="match status" value="1"/>
</dbReference>
<accession>A0A212RP61</accession>
<proteinExistence type="predicted"/>
<dbReference type="InterPro" id="IPR036282">
    <property type="entry name" value="Glutathione-S-Trfase_C_sf"/>
</dbReference>
<sequence>MPMKLYMTPGSCSTAIHILLEELEEVFEAHIVNLPAGDQFKPEFLAINPKANIPALVRPDGSALTEVAAIAFWLAKTRRKGKLWPADPEEETRALETMIFVTSAIHGQAFARYFAPGNFCPDSSLHESVKAQGLAMAQKALALVDKQLEGRDWIADKFSAADPVLFYVTFWADKVGMKLPANLLRHYRAMLARPAVNQVLREEGYRPETLAKGA</sequence>
<dbReference type="Gene3D" id="1.20.1050.10">
    <property type="match status" value="1"/>
</dbReference>
<evidence type="ECO:0000313" key="3">
    <source>
        <dbReference type="EMBL" id="SNB74350.1"/>
    </source>
</evidence>
<dbReference type="GO" id="GO:0016740">
    <property type="term" value="F:transferase activity"/>
    <property type="evidence" value="ECO:0007669"/>
    <property type="project" value="UniProtKB-KW"/>
</dbReference>
<keyword evidence="3" id="KW-0808">Transferase</keyword>
<dbReference type="SUPFAM" id="SSF47616">
    <property type="entry name" value="GST C-terminal domain-like"/>
    <property type="match status" value="1"/>
</dbReference>
<dbReference type="Pfam" id="PF13409">
    <property type="entry name" value="GST_N_2"/>
    <property type="match status" value="1"/>
</dbReference>
<evidence type="ECO:0000259" key="2">
    <source>
        <dbReference type="PROSITE" id="PS50405"/>
    </source>
</evidence>
<dbReference type="Gene3D" id="3.40.30.10">
    <property type="entry name" value="Glutaredoxin"/>
    <property type="match status" value="1"/>
</dbReference>
<keyword evidence="4" id="KW-1185">Reference proteome</keyword>
<protein>
    <submittedName>
        <fullName evidence="3">Glutathione S-transferase</fullName>
    </submittedName>
</protein>
<dbReference type="SUPFAM" id="SSF52833">
    <property type="entry name" value="Thioredoxin-like"/>
    <property type="match status" value="1"/>
</dbReference>
<evidence type="ECO:0000313" key="4">
    <source>
        <dbReference type="Proteomes" id="UP000198418"/>
    </source>
</evidence>
<dbReference type="CDD" id="cd03057">
    <property type="entry name" value="GST_N_Beta"/>
    <property type="match status" value="1"/>
</dbReference>
<organism evidence="3 4">
    <name type="scientific">Rhodoblastus acidophilus</name>
    <name type="common">Rhodopseudomonas acidophila</name>
    <dbReference type="NCBI Taxonomy" id="1074"/>
    <lineage>
        <taxon>Bacteria</taxon>
        <taxon>Pseudomonadati</taxon>
        <taxon>Pseudomonadota</taxon>
        <taxon>Alphaproteobacteria</taxon>
        <taxon>Hyphomicrobiales</taxon>
        <taxon>Rhodoblastaceae</taxon>
        <taxon>Rhodoblastus</taxon>
    </lineage>
</organism>
<dbReference type="PANTHER" id="PTHR44051:SF8">
    <property type="entry name" value="GLUTATHIONE S-TRANSFERASE GSTA"/>
    <property type="match status" value="1"/>
</dbReference>
<dbReference type="Proteomes" id="UP000198418">
    <property type="component" value="Unassembled WGS sequence"/>
</dbReference>
<gene>
    <name evidence="3" type="ORF">SAMN06265338_10648</name>
</gene>
<dbReference type="SFLD" id="SFLDG00358">
    <property type="entry name" value="Main_(cytGST)"/>
    <property type="match status" value="1"/>
</dbReference>
<dbReference type="InterPro" id="IPR036249">
    <property type="entry name" value="Thioredoxin-like_sf"/>
</dbReference>
<dbReference type="SFLD" id="SFLDS00019">
    <property type="entry name" value="Glutathione_Transferase_(cytos"/>
    <property type="match status" value="1"/>
</dbReference>
<dbReference type="InterPro" id="IPR010987">
    <property type="entry name" value="Glutathione-S-Trfase_C-like"/>
</dbReference>
<name>A0A212RP61_RHOAC</name>